<keyword evidence="2" id="KW-1185">Reference proteome</keyword>
<dbReference type="EMBL" id="JBFBVU010000013">
    <property type="protein sequence ID" value="MEV8467457.1"/>
    <property type="molecule type" value="Genomic_DNA"/>
</dbReference>
<gene>
    <name evidence="1" type="ORF">AB0T83_11770</name>
</gene>
<accession>A0ABV3L7A6</accession>
<reference evidence="1 2" key="1">
    <citation type="submission" date="2024-07" db="EMBL/GenBank/DDBJ databases">
        <authorList>
            <person name="Kang M."/>
        </authorList>
    </citation>
    <scope>NUCLEOTIDE SEQUENCE [LARGE SCALE GENOMIC DNA]</scope>
    <source>
        <strain evidence="1 2">DFM31</strain>
    </source>
</reference>
<dbReference type="RefSeq" id="WP_366193263.1">
    <property type="nucleotide sequence ID" value="NZ_JBFBVU010000013.1"/>
</dbReference>
<protein>
    <submittedName>
        <fullName evidence="1">Uncharacterized protein</fullName>
    </submittedName>
</protein>
<proteinExistence type="predicted"/>
<sequence length="541" mass="56882">MRGAMADRVDQTQAAAGDTVPVTFGTIRTDCVLLGRRADGPAVEARLDDVARHRLPHAIAEALAPALSGIGGVIRINRLSLAFDLGRAQLDSGDLARVWARRIAAALHSELVAGPGINVAVFADHGDFAAAYLESRFGEAGHPDWAFEDFAPLRYLAPAKAAVEILKSRPDYLPSLARRAERRGNPARLVARLSAAEVLEVLDALRKSPGTAPSREEIEAVVIPVVTGGNLKTWQRLSPEALSLTFVFRAALADSAPQVARLVAVAEIASAVVALASALAGGPVTPAAIRTVLHRVGPGALPEGIRARLSDWTGARHGMTSLLCMVEAAVGADAPHKTGAEPEPAVPAHEPVEPPPVVADTMIASPFAGVALCLTTLRRLDIPAKLGPEATHAIAVALLAPERRALARTDPLIARLFPADARRALPDWPMVPDSVLEPLSQAQRNAVSEASGDEAWALAVIAHAARSLPGLAGSSAPYMRKQFLHVGGVLHWLPDAAEVTLDPIPLGIVLSMAGAIGWQGPIPWLDDRDLVIRIRDRGGSA</sequence>
<evidence type="ECO:0000313" key="1">
    <source>
        <dbReference type="EMBL" id="MEV8467457.1"/>
    </source>
</evidence>
<evidence type="ECO:0000313" key="2">
    <source>
        <dbReference type="Proteomes" id="UP001553161"/>
    </source>
</evidence>
<name>A0ABV3L7A6_9RHOB</name>
<comment type="caution">
    <text evidence="1">The sequence shown here is derived from an EMBL/GenBank/DDBJ whole genome shotgun (WGS) entry which is preliminary data.</text>
</comment>
<organism evidence="1 2">
    <name type="scientific">Meridianimarinicoccus marinus</name>
    <dbReference type="NCBI Taxonomy" id="3231483"/>
    <lineage>
        <taxon>Bacteria</taxon>
        <taxon>Pseudomonadati</taxon>
        <taxon>Pseudomonadota</taxon>
        <taxon>Alphaproteobacteria</taxon>
        <taxon>Rhodobacterales</taxon>
        <taxon>Paracoccaceae</taxon>
        <taxon>Meridianimarinicoccus</taxon>
    </lineage>
</organism>
<dbReference type="Proteomes" id="UP001553161">
    <property type="component" value="Unassembled WGS sequence"/>
</dbReference>